<gene>
    <name evidence="4" type="ORF">DI565_12530</name>
</gene>
<reference evidence="4 5" key="1">
    <citation type="submission" date="2017-08" db="EMBL/GenBank/DDBJ databases">
        <title>Infants hospitalized years apart are colonized by the same room-sourced microbial strains.</title>
        <authorList>
            <person name="Brooks B."/>
            <person name="Olm M.R."/>
            <person name="Firek B.A."/>
            <person name="Baker R."/>
            <person name="Thomas B.C."/>
            <person name="Morowitz M.J."/>
            <person name="Banfield J.F."/>
        </authorList>
    </citation>
    <scope>NUCLEOTIDE SEQUENCE [LARGE SCALE GENOMIC DNA]</scope>
    <source>
        <strain evidence="4">S2_005_003_R2_43</strain>
    </source>
</reference>
<evidence type="ECO:0000313" key="5">
    <source>
        <dbReference type="Proteomes" id="UP000249577"/>
    </source>
</evidence>
<feature type="domain" description="ABC-type uncharacterised transport system" evidence="2">
    <location>
        <begin position="450"/>
        <end position="720"/>
    </location>
</feature>
<name>A0A2W5KAS8_ANCNO</name>
<dbReference type="Proteomes" id="UP000249577">
    <property type="component" value="Unassembled WGS sequence"/>
</dbReference>
<evidence type="ECO:0000259" key="2">
    <source>
        <dbReference type="Pfam" id="PF09822"/>
    </source>
</evidence>
<comment type="caution">
    <text evidence="4">The sequence shown here is derived from an EMBL/GenBank/DDBJ whole genome shotgun (WGS) entry which is preliminary data.</text>
</comment>
<feature type="transmembrane region" description="Helical" evidence="1">
    <location>
        <begin position="180"/>
        <end position="198"/>
    </location>
</feature>
<evidence type="ECO:0000256" key="1">
    <source>
        <dbReference type="SAM" id="Phobius"/>
    </source>
</evidence>
<dbReference type="Pfam" id="PF23357">
    <property type="entry name" value="DUF7088"/>
    <property type="match status" value="1"/>
</dbReference>
<dbReference type="Pfam" id="PF09822">
    <property type="entry name" value="ABC_transp_aux"/>
    <property type="match status" value="1"/>
</dbReference>
<feature type="transmembrane region" description="Helical" evidence="1">
    <location>
        <begin position="104"/>
        <end position="132"/>
    </location>
</feature>
<organism evidence="4 5">
    <name type="scientific">Ancylobacter novellus</name>
    <name type="common">Thiobacillus novellus</name>
    <dbReference type="NCBI Taxonomy" id="921"/>
    <lineage>
        <taxon>Bacteria</taxon>
        <taxon>Pseudomonadati</taxon>
        <taxon>Pseudomonadota</taxon>
        <taxon>Alphaproteobacteria</taxon>
        <taxon>Hyphomicrobiales</taxon>
        <taxon>Xanthobacteraceae</taxon>
        <taxon>Ancylobacter</taxon>
    </lineage>
</organism>
<keyword evidence="1" id="KW-0472">Membrane</keyword>
<feature type="domain" description="DUF7088" evidence="3">
    <location>
        <begin position="298"/>
        <end position="394"/>
    </location>
</feature>
<keyword evidence="1" id="KW-1133">Transmembrane helix</keyword>
<protein>
    <submittedName>
        <fullName evidence="4">Uncharacterized protein</fullName>
    </submittedName>
</protein>
<accession>A0A2W5KAS8</accession>
<evidence type="ECO:0000313" key="4">
    <source>
        <dbReference type="EMBL" id="PZQ14246.1"/>
    </source>
</evidence>
<sequence>MKRSRSGTEGRMPLPPPSWVAAVAATFRHQLRMLLHSRLTLVFQLAFLIATPVAVFLVGDFFAAGEASIDLMLGFLPWIALVFTPALAMKTFAGRPLDREREFLLTLPLPVGAIAVGAWAAGSAALIATLAFTAPFAVTVAWLGAPDFGVMAAGYLGAALLLVSFYAVGLFASAAARSEIGAFALAVAILFLLLMLGWDGFGRLAPAGAGGGLENAAYASPKFWMERIASGRVEFRALLYFVGLTGLALVGAALALDARRGPGRAAVLGAGALAGGALLVALVAAVPSRLALDVTAARRFTLSEGTLDIVRRLPDGARIDLYRSAGSDAGTPAAIRAYAAEVRELLDLMADGSDGRLSVAIHDAEADAASGDAAEAAGVRRVPLSSGDAFYLGATISADGRRVAIPYLDQRREGLLEYDLATGLSGLSRTGARKIAIVTPLLAPGDPNAAETGLNAVAELRRAYDVAIVPPFADRLPDDLDAVVVMGATFLKREMLYSIDQAVMRGAGLIAMIDPRLRLSPSNDKATPQPSEEIDDLSDLLLRYGLRYLGAEVVGDAALATPVADGSQKTLAFPYWMRFGPSGISRTHAVSADLRDLLFVEPGAFAGAAGAALVETTTAAGVRPARDLADRTPAAAAALFRPGGGARTIAVEVDGAFESAFPAPPGGAGVVHLPRAAKPAAVFAVADVDWILDPFAYEPETEPGAPRRPRNDNVAFFLNMAERAAGGGELIAIRSRGEARRTLSRVEALVRDLSDADREERAAALTRIAEVEKRIAELPAAAGVADLSQLPPEVRARVAEFRAALAPDRRTLREFDRREKSALERLRARVILFNLIGGPALALAFAGLAALTRRRSAHDL</sequence>
<evidence type="ECO:0000259" key="3">
    <source>
        <dbReference type="Pfam" id="PF23357"/>
    </source>
</evidence>
<dbReference type="AlphaFoldDB" id="A0A2W5KAS8"/>
<dbReference type="InterPro" id="IPR055396">
    <property type="entry name" value="DUF7088"/>
</dbReference>
<feature type="transmembrane region" description="Helical" evidence="1">
    <location>
        <begin position="237"/>
        <end position="256"/>
    </location>
</feature>
<proteinExistence type="predicted"/>
<feature type="transmembrane region" description="Helical" evidence="1">
    <location>
        <begin position="39"/>
        <end position="59"/>
    </location>
</feature>
<feature type="transmembrane region" description="Helical" evidence="1">
    <location>
        <begin position="152"/>
        <end position="173"/>
    </location>
</feature>
<feature type="transmembrane region" description="Helical" evidence="1">
    <location>
        <begin position="71"/>
        <end position="92"/>
    </location>
</feature>
<dbReference type="EMBL" id="QFPN01000006">
    <property type="protein sequence ID" value="PZQ14246.1"/>
    <property type="molecule type" value="Genomic_DNA"/>
</dbReference>
<feature type="transmembrane region" description="Helical" evidence="1">
    <location>
        <begin position="265"/>
        <end position="286"/>
    </location>
</feature>
<feature type="transmembrane region" description="Helical" evidence="1">
    <location>
        <begin position="830"/>
        <end position="851"/>
    </location>
</feature>
<dbReference type="InterPro" id="IPR019196">
    <property type="entry name" value="ABC_transp_unknown"/>
</dbReference>
<keyword evidence="1" id="KW-0812">Transmembrane</keyword>